<keyword evidence="3 5" id="KW-1133">Transmembrane helix</keyword>
<feature type="transmembrane region" description="Helical" evidence="5">
    <location>
        <begin position="33"/>
        <end position="52"/>
    </location>
</feature>
<keyword evidence="4 5" id="KW-0472">Membrane</keyword>
<accession>A0ABY6D1Q8</accession>
<evidence type="ECO:0000259" key="6">
    <source>
        <dbReference type="Pfam" id="PF00892"/>
    </source>
</evidence>
<evidence type="ECO:0000256" key="2">
    <source>
        <dbReference type="ARBA" id="ARBA00022692"/>
    </source>
</evidence>
<dbReference type="PANTHER" id="PTHR22911:SF6">
    <property type="entry name" value="SOLUTE CARRIER FAMILY 35 MEMBER G1"/>
    <property type="match status" value="1"/>
</dbReference>
<dbReference type="InterPro" id="IPR000620">
    <property type="entry name" value="EamA_dom"/>
</dbReference>
<name>A0ABY6D1Q8_9BACT</name>
<evidence type="ECO:0000256" key="5">
    <source>
        <dbReference type="SAM" id="Phobius"/>
    </source>
</evidence>
<feature type="transmembrane region" description="Helical" evidence="5">
    <location>
        <begin position="202"/>
        <end position="219"/>
    </location>
</feature>
<sequence length="278" mass="31461">MNLSKGVQFMIISTFTFALMKVCVKMISHIPAIEIIFFRSVISIVICLFFLLKDKVSPWGNNKKILVLRGVVGSIALASYFYILQEIPLAAAASMQYMAPIFTAILGVFIVKEKVTAKQYLFFMISFLGIIIIQGFDARVSMIHLIIGIGGAVFTGLAYNCIRILKTSEHPLVIIFYFPLVSLPLAGIISWFGWVSPQGWDWMYLLLVGLFTQIAQYYMTRSYQTEELSKVSIINYMGIIYSLAFGFIIFGETYEWLSYMGMALVVVGIILNLRYKKT</sequence>
<keyword evidence="8" id="KW-1185">Reference proteome</keyword>
<evidence type="ECO:0000313" key="8">
    <source>
        <dbReference type="Proteomes" id="UP001062165"/>
    </source>
</evidence>
<proteinExistence type="predicted"/>
<dbReference type="EMBL" id="CP106735">
    <property type="protein sequence ID" value="UXX80102.1"/>
    <property type="molecule type" value="Genomic_DNA"/>
</dbReference>
<evidence type="ECO:0000256" key="1">
    <source>
        <dbReference type="ARBA" id="ARBA00004141"/>
    </source>
</evidence>
<dbReference type="SUPFAM" id="SSF103481">
    <property type="entry name" value="Multidrug resistance efflux transporter EmrE"/>
    <property type="match status" value="2"/>
</dbReference>
<comment type="subcellular location">
    <subcellularLocation>
        <location evidence="1">Membrane</location>
        <topology evidence="1">Multi-pass membrane protein</topology>
    </subcellularLocation>
</comment>
<feature type="transmembrane region" description="Helical" evidence="5">
    <location>
        <begin position="120"/>
        <end position="136"/>
    </location>
</feature>
<dbReference type="Proteomes" id="UP001062165">
    <property type="component" value="Chromosome"/>
</dbReference>
<keyword evidence="2 5" id="KW-0812">Transmembrane</keyword>
<dbReference type="InterPro" id="IPR037185">
    <property type="entry name" value="EmrE-like"/>
</dbReference>
<dbReference type="RefSeq" id="WP_263051832.1">
    <property type="nucleotide sequence ID" value="NZ_CP106735.1"/>
</dbReference>
<organism evidence="7 8">
    <name type="scientific">Reichenbachiella carrageenanivorans</name>
    <dbReference type="NCBI Taxonomy" id="2979869"/>
    <lineage>
        <taxon>Bacteria</taxon>
        <taxon>Pseudomonadati</taxon>
        <taxon>Bacteroidota</taxon>
        <taxon>Cytophagia</taxon>
        <taxon>Cytophagales</taxon>
        <taxon>Reichenbachiellaceae</taxon>
        <taxon>Reichenbachiella</taxon>
    </lineage>
</organism>
<feature type="transmembrane region" description="Helical" evidence="5">
    <location>
        <begin position="256"/>
        <end position="275"/>
    </location>
</feature>
<dbReference type="PANTHER" id="PTHR22911">
    <property type="entry name" value="ACYL-MALONYL CONDENSING ENZYME-RELATED"/>
    <property type="match status" value="1"/>
</dbReference>
<feature type="transmembrane region" description="Helical" evidence="5">
    <location>
        <begin position="89"/>
        <end position="111"/>
    </location>
</feature>
<feature type="domain" description="EamA" evidence="6">
    <location>
        <begin position="5"/>
        <end position="133"/>
    </location>
</feature>
<evidence type="ECO:0000313" key="7">
    <source>
        <dbReference type="EMBL" id="UXX80102.1"/>
    </source>
</evidence>
<feature type="domain" description="EamA" evidence="6">
    <location>
        <begin position="145"/>
        <end position="273"/>
    </location>
</feature>
<feature type="transmembrane region" description="Helical" evidence="5">
    <location>
        <begin position="142"/>
        <end position="162"/>
    </location>
</feature>
<feature type="transmembrane region" description="Helical" evidence="5">
    <location>
        <begin position="174"/>
        <end position="196"/>
    </location>
</feature>
<dbReference type="Gene3D" id="1.10.3730.20">
    <property type="match status" value="1"/>
</dbReference>
<evidence type="ECO:0000256" key="3">
    <source>
        <dbReference type="ARBA" id="ARBA00022989"/>
    </source>
</evidence>
<dbReference type="Pfam" id="PF00892">
    <property type="entry name" value="EamA"/>
    <property type="match status" value="2"/>
</dbReference>
<protein>
    <submittedName>
        <fullName evidence="7">DMT family transporter</fullName>
    </submittedName>
</protein>
<feature type="transmembrane region" description="Helical" evidence="5">
    <location>
        <begin position="231"/>
        <end position="250"/>
    </location>
</feature>
<feature type="transmembrane region" description="Helical" evidence="5">
    <location>
        <begin position="64"/>
        <end position="83"/>
    </location>
</feature>
<gene>
    <name evidence="7" type="ORF">N7E81_03150</name>
</gene>
<reference evidence="7" key="1">
    <citation type="submission" date="2022-10" db="EMBL/GenBank/DDBJ databases">
        <title>Comparative genomics and taxonomic characterization of three novel marine species of genus Reichenbachiella exhibiting antioxidant and polysaccharide degradation activities.</title>
        <authorList>
            <person name="Muhammad N."/>
            <person name="Lee Y.-J."/>
            <person name="Ko J."/>
            <person name="Kim S.-G."/>
        </authorList>
    </citation>
    <scope>NUCLEOTIDE SEQUENCE</scope>
    <source>
        <strain evidence="7">Wsw4-B4</strain>
    </source>
</reference>
<evidence type="ECO:0000256" key="4">
    <source>
        <dbReference type="ARBA" id="ARBA00023136"/>
    </source>
</evidence>